<gene>
    <name evidence="2" type="ORF">IWQ60_011910</name>
</gene>
<dbReference type="Proteomes" id="UP001150569">
    <property type="component" value="Unassembled WGS sequence"/>
</dbReference>
<sequence length="182" mass="20892">MTPLEYTEQFLDFLLDSHYPITDTLQPADLAWAFQTDSACELLKWLLTHVDPYEQTLSDGELAFYDWWTQQKNDSRWNGTAFDDAHGVEQDDNMVREDQIDTQLTKLQAETQELKAYLAELENEATATTETIRVLQSELADTQKRRRAADAEGQRLATVLETLALEHDLHLQGEVEAARDCL</sequence>
<protein>
    <recommendedName>
        <fullName evidence="4">HAUS augmin-like complex subunit 3 N-terminal domain-containing protein</fullName>
    </recommendedName>
</protein>
<evidence type="ECO:0008006" key="4">
    <source>
        <dbReference type="Google" id="ProtNLM"/>
    </source>
</evidence>
<comment type="caution">
    <text evidence="2">The sequence shown here is derived from an EMBL/GenBank/DDBJ whole genome shotgun (WGS) entry which is preliminary data.</text>
</comment>
<organism evidence="2 3">
    <name type="scientific">Tieghemiomyces parasiticus</name>
    <dbReference type="NCBI Taxonomy" id="78921"/>
    <lineage>
        <taxon>Eukaryota</taxon>
        <taxon>Fungi</taxon>
        <taxon>Fungi incertae sedis</taxon>
        <taxon>Zoopagomycota</taxon>
        <taxon>Kickxellomycotina</taxon>
        <taxon>Dimargaritomycetes</taxon>
        <taxon>Dimargaritales</taxon>
        <taxon>Dimargaritaceae</taxon>
        <taxon>Tieghemiomyces</taxon>
    </lineage>
</organism>
<proteinExistence type="predicted"/>
<accession>A0A9W7ZN47</accession>
<evidence type="ECO:0000313" key="3">
    <source>
        <dbReference type="Proteomes" id="UP001150569"/>
    </source>
</evidence>
<keyword evidence="1" id="KW-0175">Coiled coil</keyword>
<name>A0A9W7ZN47_9FUNG</name>
<dbReference type="EMBL" id="JANBPT010001499">
    <property type="protein sequence ID" value="KAJ1907202.1"/>
    <property type="molecule type" value="Genomic_DNA"/>
</dbReference>
<feature type="coiled-coil region" evidence="1">
    <location>
        <begin position="104"/>
        <end position="152"/>
    </location>
</feature>
<evidence type="ECO:0000256" key="1">
    <source>
        <dbReference type="SAM" id="Coils"/>
    </source>
</evidence>
<evidence type="ECO:0000313" key="2">
    <source>
        <dbReference type="EMBL" id="KAJ1907202.1"/>
    </source>
</evidence>
<keyword evidence="3" id="KW-1185">Reference proteome</keyword>
<reference evidence="2" key="1">
    <citation type="submission" date="2022-07" db="EMBL/GenBank/DDBJ databases">
        <title>Phylogenomic reconstructions and comparative analyses of Kickxellomycotina fungi.</title>
        <authorList>
            <person name="Reynolds N.K."/>
            <person name="Stajich J.E."/>
            <person name="Barry K."/>
            <person name="Grigoriev I.V."/>
            <person name="Crous P."/>
            <person name="Smith M.E."/>
        </authorList>
    </citation>
    <scope>NUCLEOTIDE SEQUENCE</scope>
    <source>
        <strain evidence="2">RSA 861</strain>
    </source>
</reference>
<dbReference type="AlphaFoldDB" id="A0A9W7ZN47"/>
<feature type="non-terminal residue" evidence="2">
    <location>
        <position position="182"/>
    </location>
</feature>